<dbReference type="Proteomes" id="UP000247409">
    <property type="component" value="Unassembled WGS sequence"/>
</dbReference>
<sequence length="321" mass="35711">MVDLQDKGIFQDVNGEMKPAQAKSYSRKRIDSILKAAQTHFDKPQKPYKADFDKAIWFVPQFSPGDYVHLDRPPKEKQETEDTASKLVPRSTGPYGVINSTGHTVTIDRDGLQDMVSTDHVSMAPRPLVGRMRHPTRSASVPQAVARTSPRVLTPPPPALRSSSTPVVDASPSGLPLPFRPVTSAAPSGTRAVTNDPLRPQVNKAGLQGAVADDLGGHKNVSSDDGYVDFEDMYLPEKNRREYVIDCIVSTGVDEKVEVLYKVRWYGYGPEDGRWIPPESIPANFINRYWTKMGYKQRDLRKGRITDHRFTAKTPRNAAGQ</sequence>
<dbReference type="OrthoDB" id="10267344at2759"/>
<gene>
    <name evidence="2" type="ORF">BWQ96_09085</name>
</gene>
<dbReference type="InterPro" id="IPR016197">
    <property type="entry name" value="Chromo-like_dom_sf"/>
</dbReference>
<feature type="region of interest" description="Disordered" evidence="1">
    <location>
        <begin position="68"/>
        <end position="102"/>
    </location>
</feature>
<reference evidence="2 3" key="1">
    <citation type="journal article" date="2018" name="Mol. Biol. Evol.">
        <title>Analysis of the draft genome of the red seaweed Gracilariopsis chorda provides insights into genome size evolution in Rhodophyta.</title>
        <authorList>
            <person name="Lee J."/>
            <person name="Yang E.C."/>
            <person name="Graf L."/>
            <person name="Yang J.H."/>
            <person name="Qiu H."/>
            <person name="Zel Zion U."/>
            <person name="Chan C.X."/>
            <person name="Stephens T.G."/>
            <person name="Weber A.P.M."/>
            <person name="Boo G.H."/>
            <person name="Boo S.M."/>
            <person name="Kim K.M."/>
            <person name="Shin Y."/>
            <person name="Jung M."/>
            <person name="Lee S.J."/>
            <person name="Yim H.S."/>
            <person name="Lee J.H."/>
            <person name="Bhattacharya D."/>
            <person name="Yoon H.S."/>
        </authorList>
    </citation>
    <scope>NUCLEOTIDE SEQUENCE [LARGE SCALE GENOMIC DNA]</scope>
    <source>
        <strain evidence="2 3">SKKU-2015</strain>
        <tissue evidence="2">Whole body</tissue>
    </source>
</reference>
<evidence type="ECO:0008006" key="4">
    <source>
        <dbReference type="Google" id="ProtNLM"/>
    </source>
</evidence>
<evidence type="ECO:0000313" key="3">
    <source>
        <dbReference type="Proteomes" id="UP000247409"/>
    </source>
</evidence>
<dbReference type="SUPFAM" id="SSF54160">
    <property type="entry name" value="Chromo domain-like"/>
    <property type="match status" value="1"/>
</dbReference>
<dbReference type="AlphaFoldDB" id="A0A2V3IGI6"/>
<proteinExistence type="predicted"/>
<keyword evidence="3" id="KW-1185">Reference proteome</keyword>
<organism evidence="2 3">
    <name type="scientific">Gracilariopsis chorda</name>
    <dbReference type="NCBI Taxonomy" id="448386"/>
    <lineage>
        <taxon>Eukaryota</taxon>
        <taxon>Rhodophyta</taxon>
        <taxon>Florideophyceae</taxon>
        <taxon>Rhodymeniophycidae</taxon>
        <taxon>Gracilariales</taxon>
        <taxon>Gracilariaceae</taxon>
        <taxon>Gracilariopsis</taxon>
    </lineage>
</organism>
<dbReference type="STRING" id="448386.A0A2V3IGI6"/>
<protein>
    <recommendedName>
        <fullName evidence="4">Chromo domain-containing protein</fullName>
    </recommendedName>
</protein>
<name>A0A2V3IGI6_9FLOR</name>
<comment type="caution">
    <text evidence="2">The sequence shown here is derived from an EMBL/GenBank/DDBJ whole genome shotgun (WGS) entry which is preliminary data.</text>
</comment>
<feature type="region of interest" description="Disordered" evidence="1">
    <location>
        <begin position="132"/>
        <end position="198"/>
    </location>
</feature>
<evidence type="ECO:0000313" key="2">
    <source>
        <dbReference type="EMBL" id="PXF41191.1"/>
    </source>
</evidence>
<evidence type="ECO:0000256" key="1">
    <source>
        <dbReference type="SAM" id="MobiDB-lite"/>
    </source>
</evidence>
<accession>A0A2V3IGI6</accession>
<dbReference type="Gene3D" id="2.40.50.40">
    <property type="match status" value="1"/>
</dbReference>
<dbReference type="EMBL" id="NBIV01000228">
    <property type="protein sequence ID" value="PXF41191.1"/>
    <property type="molecule type" value="Genomic_DNA"/>
</dbReference>
<feature type="compositionally biased region" description="Basic and acidic residues" evidence="1">
    <location>
        <begin position="68"/>
        <end position="84"/>
    </location>
</feature>